<sequence length="564" mass="61209">MTHDQTFGSDDPELPMLDAEQAALLRRLAAPHMREGHRYSLRDLGHLCRQAPVERWPEVVAGHFARLREAGRGGEGREELLRGTHARLLPEDAITPDLAGSMRYVRKAADGLVLAYALDQPTSVRILTDTDVERAGAKELAEAARANLMRVEVRHEEIPVEGGAVLHSLYGDSPFVASQALYLAQAAHRATGESLPAEGALVVVPTRHNLVYHPIADGSVVAAVNSLAGYAMRAHGDGPGALSPRLYWWHRGQLTSLTVIDDVERSFSVQPPPELLSRMKSLIRLAPAGRIRTRASGAAPDTGEAARRLGESLTRLAGDPSGLAGVFADAVTLAHARCADDPRAAHVDTWDAWALALQLGTLLFTGGQPQKCVLGDAVEVEVSGEGVTPPADVRAWLDAVYVAVVCRDWERVERLCSVPLELLRQDDAVDAYVVHWADTLRAYFTRQPMDAIVPKLLAAMETSVPQTLTHGPEAFVNHIDYQPVAMFHRIVAGDHEAFGKALSEALDGHRAYWGDAPAPRARVALGPLAMASLARGYGFPVPDELPYLPKYLLDGQRIEDVPRP</sequence>
<gene>
    <name evidence="1" type="ORF">ACFFRO_00870</name>
</gene>
<dbReference type="EMBL" id="JBHMAR010000001">
    <property type="protein sequence ID" value="MFB9733712.1"/>
    <property type="molecule type" value="Genomic_DNA"/>
</dbReference>
<name>A0ABV5V7G8_9ACTN</name>
<dbReference type="Pfam" id="PF15575">
    <property type="entry name" value="Imm49"/>
    <property type="match status" value="1"/>
</dbReference>
<dbReference type="Proteomes" id="UP001589703">
    <property type="component" value="Unassembled WGS sequence"/>
</dbReference>
<accession>A0ABV5V7G8</accession>
<organism evidence="1 2">
    <name type="scientific">Streptomyces thermocoprophilus</name>
    <dbReference type="NCBI Taxonomy" id="78356"/>
    <lineage>
        <taxon>Bacteria</taxon>
        <taxon>Bacillati</taxon>
        <taxon>Actinomycetota</taxon>
        <taxon>Actinomycetes</taxon>
        <taxon>Kitasatosporales</taxon>
        <taxon>Streptomycetaceae</taxon>
        <taxon>Streptomyces</taxon>
    </lineage>
</organism>
<dbReference type="InterPro" id="IPR029074">
    <property type="entry name" value="Imm49"/>
</dbReference>
<comment type="caution">
    <text evidence="1">The sequence shown here is derived from an EMBL/GenBank/DDBJ whole genome shotgun (WGS) entry which is preliminary data.</text>
</comment>
<evidence type="ECO:0000313" key="1">
    <source>
        <dbReference type="EMBL" id="MFB9733712.1"/>
    </source>
</evidence>
<keyword evidence="2" id="KW-1185">Reference proteome</keyword>
<reference evidence="1 2" key="1">
    <citation type="submission" date="2024-09" db="EMBL/GenBank/DDBJ databases">
        <authorList>
            <person name="Sun Q."/>
            <person name="Mori K."/>
        </authorList>
    </citation>
    <scope>NUCLEOTIDE SEQUENCE [LARGE SCALE GENOMIC DNA]</scope>
    <source>
        <strain evidence="1 2">JCM 10918</strain>
    </source>
</reference>
<proteinExistence type="predicted"/>
<evidence type="ECO:0000313" key="2">
    <source>
        <dbReference type="Proteomes" id="UP001589703"/>
    </source>
</evidence>
<dbReference type="RefSeq" id="WP_385857755.1">
    <property type="nucleotide sequence ID" value="NZ_JBHMAR010000001.1"/>
</dbReference>
<protein>
    <submittedName>
        <fullName evidence="1">Immunity 49 family protein</fullName>
    </submittedName>
</protein>